<feature type="domain" description="PH" evidence="2">
    <location>
        <begin position="1"/>
        <end position="20"/>
    </location>
</feature>
<evidence type="ECO:0000259" key="2">
    <source>
        <dbReference type="PROSITE" id="PS50003"/>
    </source>
</evidence>
<accession>A0A1Y2HPM8</accession>
<organism evidence="3 4">
    <name type="scientific">Catenaria anguillulae PL171</name>
    <dbReference type="NCBI Taxonomy" id="765915"/>
    <lineage>
        <taxon>Eukaryota</taxon>
        <taxon>Fungi</taxon>
        <taxon>Fungi incertae sedis</taxon>
        <taxon>Blastocladiomycota</taxon>
        <taxon>Blastocladiomycetes</taxon>
        <taxon>Blastocladiales</taxon>
        <taxon>Catenariaceae</taxon>
        <taxon>Catenaria</taxon>
    </lineage>
</organism>
<reference evidence="3 4" key="1">
    <citation type="submission" date="2016-07" db="EMBL/GenBank/DDBJ databases">
        <title>Pervasive Adenine N6-methylation of Active Genes in Fungi.</title>
        <authorList>
            <consortium name="DOE Joint Genome Institute"/>
            <person name="Mondo S.J."/>
            <person name="Dannebaum R.O."/>
            <person name="Kuo R.C."/>
            <person name="Labutti K."/>
            <person name="Haridas S."/>
            <person name="Kuo A."/>
            <person name="Salamov A."/>
            <person name="Ahrendt S.R."/>
            <person name="Lipzen A."/>
            <person name="Sullivan W."/>
            <person name="Andreopoulos W.B."/>
            <person name="Clum A."/>
            <person name="Lindquist E."/>
            <person name="Daum C."/>
            <person name="Ramamoorthy G.K."/>
            <person name="Gryganskyi A."/>
            <person name="Culley D."/>
            <person name="Magnuson J.K."/>
            <person name="James T.Y."/>
            <person name="O'Malley M.A."/>
            <person name="Stajich J.E."/>
            <person name="Spatafora J.W."/>
            <person name="Visel A."/>
            <person name="Grigoriev I.V."/>
        </authorList>
    </citation>
    <scope>NUCLEOTIDE SEQUENCE [LARGE SCALE GENOMIC DNA]</scope>
    <source>
        <strain evidence="3 4">PL171</strain>
    </source>
</reference>
<evidence type="ECO:0000313" key="3">
    <source>
        <dbReference type="EMBL" id="ORZ36540.1"/>
    </source>
</evidence>
<dbReference type="InterPro" id="IPR001849">
    <property type="entry name" value="PH_domain"/>
</dbReference>
<name>A0A1Y2HPM8_9FUNG</name>
<dbReference type="PROSITE" id="PS50003">
    <property type="entry name" value="PH_DOMAIN"/>
    <property type="match status" value="1"/>
</dbReference>
<dbReference type="Proteomes" id="UP000193411">
    <property type="component" value="Unassembled WGS sequence"/>
</dbReference>
<gene>
    <name evidence="3" type="ORF">BCR44DRAFT_36282</name>
</gene>
<keyword evidence="4" id="KW-1185">Reference proteome</keyword>
<feature type="compositionally biased region" description="Polar residues" evidence="1">
    <location>
        <begin position="39"/>
        <end position="57"/>
    </location>
</feature>
<comment type="caution">
    <text evidence="3">The sequence shown here is derived from an EMBL/GenBank/DDBJ whole genome shotgun (WGS) entry which is preliminary data.</text>
</comment>
<feature type="region of interest" description="Disordered" evidence="1">
    <location>
        <begin position="22"/>
        <end position="57"/>
    </location>
</feature>
<evidence type="ECO:0000313" key="4">
    <source>
        <dbReference type="Proteomes" id="UP000193411"/>
    </source>
</evidence>
<dbReference type="EMBL" id="MCFL01000016">
    <property type="protein sequence ID" value="ORZ36540.1"/>
    <property type="molecule type" value="Genomic_DNA"/>
</dbReference>
<dbReference type="AlphaFoldDB" id="A0A1Y2HPM8"/>
<protein>
    <recommendedName>
        <fullName evidence="2">PH domain-containing protein</fullName>
    </recommendedName>
</protein>
<evidence type="ECO:0000256" key="1">
    <source>
        <dbReference type="SAM" id="MobiDB-lite"/>
    </source>
</evidence>
<sequence>MAPNADDRDSWLASIQLGRSNVSHAVPNSPAHPRVTAATRHTSVSPVTSSRTEVTKG</sequence>
<proteinExistence type="predicted"/>